<dbReference type="EMBL" id="FR925166">
    <property type="protein sequence ID" value="CDQ96320.1"/>
    <property type="molecule type" value="Genomic_DNA"/>
</dbReference>
<keyword evidence="2" id="KW-1133">Transmembrane helix</keyword>
<reference evidence="3" key="1">
    <citation type="journal article" date="2014" name="Nat. Commun.">
        <title>The rainbow trout genome provides novel insights into evolution after whole-genome duplication in vertebrates.</title>
        <authorList>
            <person name="Berthelot C."/>
            <person name="Brunet F."/>
            <person name="Chalopin D."/>
            <person name="Juanchich A."/>
            <person name="Bernard M."/>
            <person name="Noel B."/>
            <person name="Bento P."/>
            <person name="Da Silva C."/>
            <person name="Labadie K."/>
            <person name="Alberti A."/>
            <person name="Aury J.M."/>
            <person name="Louis A."/>
            <person name="Dehais P."/>
            <person name="Bardou P."/>
            <person name="Montfort J."/>
            <person name="Klopp C."/>
            <person name="Cabau C."/>
            <person name="Gaspin C."/>
            <person name="Thorgaard G.H."/>
            <person name="Boussaha M."/>
            <person name="Quillet E."/>
            <person name="Guyomard R."/>
            <person name="Galiana D."/>
            <person name="Bobe J."/>
            <person name="Volff J.N."/>
            <person name="Genet C."/>
            <person name="Wincker P."/>
            <person name="Jaillon O."/>
            <person name="Roest Crollius H."/>
            <person name="Guiguen Y."/>
        </authorList>
    </citation>
    <scope>NUCLEOTIDE SEQUENCE [LARGE SCALE GENOMIC DNA]</scope>
</reference>
<reference evidence="3" key="2">
    <citation type="submission" date="2014-03" db="EMBL/GenBank/DDBJ databases">
        <authorList>
            <person name="Genoscope - CEA"/>
        </authorList>
    </citation>
    <scope>NUCLEOTIDE SEQUENCE</scope>
</reference>
<evidence type="ECO:0000256" key="1">
    <source>
        <dbReference type="SAM" id="MobiDB-lite"/>
    </source>
</evidence>
<accession>A0A060Z4V6</accession>
<evidence type="ECO:0000313" key="4">
    <source>
        <dbReference type="Proteomes" id="UP000193380"/>
    </source>
</evidence>
<sequence length="172" mass="18679">MMGGRRSHHRLPDSWATHYAEPHSLSSTLFLPLFFFLFLLSFYTPLQTEISWNSKPRGGCPQQSRLVRRPCTELLKYLTATDDILLQTKASEAKSAWGGGGKDKGGLLGASSSSSSPSSTTSFSSLSSSSSIASKKKSSSSSVVSQQQQQQPHHQRAKPTTLPLPLTPESPK</sequence>
<feature type="transmembrane region" description="Helical" evidence="2">
    <location>
        <begin position="29"/>
        <end position="46"/>
    </location>
</feature>
<dbReference type="STRING" id="8022.A0A060Z4V6"/>
<feature type="compositionally biased region" description="Low complexity" evidence="1">
    <location>
        <begin position="109"/>
        <end position="152"/>
    </location>
</feature>
<dbReference type="PaxDb" id="8022-A0A060Z4V6"/>
<feature type="region of interest" description="Disordered" evidence="1">
    <location>
        <begin position="92"/>
        <end position="172"/>
    </location>
</feature>
<keyword evidence="2" id="KW-0472">Membrane</keyword>
<evidence type="ECO:0000256" key="2">
    <source>
        <dbReference type="SAM" id="Phobius"/>
    </source>
</evidence>
<dbReference type="AlphaFoldDB" id="A0A060Z4V6"/>
<protein>
    <submittedName>
        <fullName evidence="3">Uncharacterized protein</fullName>
    </submittedName>
</protein>
<evidence type="ECO:0000313" key="3">
    <source>
        <dbReference type="EMBL" id="CDQ96320.1"/>
    </source>
</evidence>
<dbReference type="Proteomes" id="UP000193380">
    <property type="component" value="Unassembled WGS sequence"/>
</dbReference>
<gene>
    <name evidence="3" type="ORF">GSONMT00024978001</name>
</gene>
<proteinExistence type="predicted"/>
<name>A0A060Z4V6_ONCMY</name>
<organism evidence="3 4">
    <name type="scientific">Oncorhynchus mykiss</name>
    <name type="common">Rainbow trout</name>
    <name type="synonym">Salmo gairdneri</name>
    <dbReference type="NCBI Taxonomy" id="8022"/>
    <lineage>
        <taxon>Eukaryota</taxon>
        <taxon>Metazoa</taxon>
        <taxon>Chordata</taxon>
        <taxon>Craniata</taxon>
        <taxon>Vertebrata</taxon>
        <taxon>Euteleostomi</taxon>
        <taxon>Actinopterygii</taxon>
        <taxon>Neopterygii</taxon>
        <taxon>Teleostei</taxon>
        <taxon>Protacanthopterygii</taxon>
        <taxon>Salmoniformes</taxon>
        <taxon>Salmonidae</taxon>
        <taxon>Salmoninae</taxon>
        <taxon>Oncorhynchus</taxon>
    </lineage>
</organism>
<keyword evidence="2" id="KW-0812">Transmembrane</keyword>